<protein>
    <recommendedName>
        <fullName evidence="3">Uridine kinase</fullName>
    </recommendedName>
</protein>
<sequence>MSVHHPAPLRAVTPLVLEALDRHDEAGPLVVGIDGRSGAGKTALALDLVARLHAEPGLSGDAVAVLALEDAYRGWTGLAVGLGAVASGVLEPLSHGEPGRVRRYDWHADRLGALVQVPPAGTPLPRLLVVEGCGAGSAICAPFVHVLIWLEAPEPVRRERALARDGGTWPHLWEVWAAQERALLEARDARGAADVVVET</sequence>
<evidence type="ECO:0000313" key="1">
    <source>
        <dbReference type="EMBL" id="MFD1718030.1"/>
    </source>
</evidence>
<evidence type="ECO:0000313" key="2">
    <source>
        <dbReference type="Proteomes" id="UP001597277"/>
    </source>
</evidence>
<proteinExistence type="predicted"/>
<dbReference type="SUPFAM" id="SSF52540">
    <property type="entry name" value="P-loop containing nucleoside triphosphate hydrolases"/>
    <property type="match status" value="1"/>
</dbReference>
<dbReference type="Gene3D" id="3.40.50.300">
    <property type="entry name" value="P-loop containing nucleotide triphosphate hydrolases"/>
    <property type="match status" value="1"/>
</dbReference>
<reference evidence="2" key="1">
    <citation type="journal article" date="2019" name="Int. J. Syst. Evol. Microbiol.">
        <title>The Global Catalogue of Microorganisms (GCM) 10K type strain sequencing project: providing services to taxonomists for standard genome sequencing and annotation.</title>
        <authorList>
            <consortium name="The Broad Institute Genomics Platform"/>
            <consortium name="The Broad Institute Genome Sequencing Center for Infectious Disease"/>
            <person name="Wu L."/>
            <person name="Ma J."/>
        </authorList>
    </citation>
    <scope>NUCLEOTIDE SEQUENCE [LARGE SCALE GENOMIC DNA]</scope>
    <source>
        <strain evidence="2">JCM 17130</strain>
    </source>
</reference>
<keyword evidence="2" id="KW-1185">Reference proteome</keyword>
<evidence type="ECO:0008006" key="3">
    <source>
        <dbReference type="Google" id="ProtNLM"/>
    </source>
</evidence>
<organism evidence="1 2">
    <name type="scientific">Georgenia deserti</name>
    <dbReference type="NCBI Taxonomy" id="2093781"/>
    <lineage>
        <taxon>Bacteria</taxon>
        <taxon>Bacillati</taxon>
        <taxon>Actinomycetota</taxon>
        <taxon>Actinomycetes</taxon>
        <taxon>Micrococcales</taxon>
        <taxon>Bogoriellaceae</taxon>
        <taxon>Georgenia</taxon>
    </lineage>
</organism>
<gene>
    <name evidence="1" type="ORF">ACFSE6_09300</name>
</gene>
<dbReference type="RefSeq" id="WP_388005498.1">
    <property type="nucleotide sequence ID" value="NZ_JBHUEE010000004.1"/>
</dbReference>
<comment type="caution">
    <text evidence="1">The sequence shown here is derived from an EMBL/GenBank/DDBJ whole genome shotgun (WGS) entry which is preliminary data.</text>
</comment>
<dbReference type="Proteomes" id="UP001597277">
    <property type="component" value="Unassembled WGS sequence"/>
</dbReference>
<dbReference type="EMBL" id="JBHUEE010000004">
    <property type="protein sequence ID" value="MFD1718030.1"/>
    <property type="molecule type" value="Genomic_DNA"/>
</dbReference>
<accession>A0ABW4L5W7</accession>
<name>A0ABW4L5W7_9MICO</name>
<dbReference type="InterPro" id="IPR027417">
    <property type="entry name" value="P-loop_NTPase"/>
</dbReference>